<name>A0AAD6N0W2_9EURO</name>
<dbReference type="InterPro" id="IPR036291">
    <property type="entry name" value="NAD(P)-bd_dom_sf"/>
</dbReference>
<dbReference type="AlphaFoldDB" id="A0AAD6N0W2"/>
<comment type="caution">
    <text evidence="3">The sequence shown here is derived from an EMBL/GenBank/DDBJ whole genome shotgun (WGS) entry which is preliminary data.</text>
</comment>
<dbReference type="GO" id="GO:0016491">
    <property type="term" value="F:oxidoreductase activity"/>
    <property type="evidence" value="ECO:0007669"/>
    <property type="project" value="UniProtKB-KW"/>
</dbReference>
<reference evidence="3" key="1">
    <citation type="journal article" date="2023" name="IMA Fungus">
        <title>Comparative genomic study of the Penicillium genus elucidates a diverse pangenome and 15 lateral gene transfer events.</title>
        <authorList>
            <person name="Petersen C."/>
            <person name="Sorensen T."/>
            <person name="Nielsen M.R."/>
            <person name="Sondergaard T.E."/>
            <person name="Sorensen J.L."/>
            <person name="Fitzpatrick D.A."/>
            <person name="Frisvad J.C."/>
            <person name="Nielsen K.L."/>
        </authorList>
    </citation>
    <scope>NUCLEOTIDE SEQUENCE</scope>
    <source>
        <strain evidence="3">IBT 17514</strain>
    </source>
</reference>
<dbReference type="Pfam" id="PF00106">
    <property type="entry name" value="adh_short"/>
    <property type="match status" value="1"/>
</dbReference>
<gene>
    <name evidence="3" type="ORF">N7493_000463</name>
</gene>
<keyword evidence="2" id="KW-0560">Oxidoreductase</keyword>
<sequence>MSDQQVEIPRNEVILKKSEDVLEQYGKSLVGKTILVTGVSNESIAGELAIQLATADPKLLILTARTESRASSIIARIKETKPDVAVRFLDLELSDLSSIRKAVDTDLADITTIDHVVFTAGVMACPYGVTKDGFEMQFCVNYLANFLLTKLLLPKVQSAGPSSSMIVVASSAVRQGVINFDDIGYSNGSTYDSFTAYCQSNVARVMFAKSLGNKLKHQGIRVFSIDPGSVTTGLQQHMDEDLQKKVAAMFQNGFIMDVDGRPWQPQQRATRSQGAANMITGMIDPTISDHNGAYLSKSLLADDELHRHVLEEENWTRLWELSEKLIQEPFPV</sequence>
<evidence type="ECO:0000313" key="3">
    <source>
        <dbReference type="EMBL" id="KAJ5740591.1"/>
    </source>
</evidence>
<dbReference type="SUPFAM" id="SSF51735">
    <property type="entry name" value="NAD(P)-binding Rossmann-fold domains"/>
    <property type="match status" value="1"/>
</dbReference>
<dbReference type="EMBL" id="JAQJAN010000001">
    <property type="protein sequence ID" value="KAJ5740591.1"/>
    <property type="molecule type" value="Genomic_DNA"/>
</dbReference>
<evidence type="ECO:0000313" key="4">
    <source>
        <dbReference type="Proteomes" id="UP001215712"/>
    </source>
</evidence>
<dbReference type="PANTHER" id="PTHR43157">
    <property type="entry name" value="PHOSPHATIDYLINOSITOL-GLYCAN BIOSYNTHESIS CLASS F PROTEIN-RELATED"/>
    <property type="match status" value="1"/>
</dbReference>
<evidence type="ECO:0000256" key="2">
    <source>
        <dbReference type="ARBA" id="ARBA00023002"/>
    </source>
</evidence>
<dbReference type="PANTHER" id="PTHR43157:SF31">
    <property type="entry name" value="PHOSPHATIDYLINOSITOL-GLYCAN BIOSYNTHESIS CLASS F PROTEIN"/>
    <property type="match status" value="1"/>
</dbReference>
<accession>A0AAD6N0W2</accession>
<protein>
    <submittedName>
        <fullName evidence="3">Uncharacterized protein</fullName>
    </submittedName>
</protein>
<organism evidence="3 4">
    <name type="scientific">Penicillium malachiteum</name>
    <dbReference type="NCBI Taxonomy" id="1324776"/>
    <lineage>
        <taxon>Eukaryota</taxon>
        <taxon>Fungi</taxon>
        <taxon>Dikarya</taxon>
        <taxon>Ascomycota</taxon>
        <taxon>Pezizomycotina</taxon>
        <taxon>Eurotiomycetes</taxon>
        <taxon>Eurotiomycetidae</taxon>
        <taxon>Eurotiales</taxon>
        <taxon>Aspergillaceae</taxon>
        <taxon>Penicillium</taxon>
    </lineage>
</organism>
<dbReference type="InterPro" id="IPR002347">
    <property type="entry name" value="SDR_fam"/>
</dbReference>
<proteinExistence type="inferred from homology"/>
<keyword evidence="4" id="KW-1185">Reference proteome</keyword>
<reference evidence="3" key="2">
    <citation type="submission" date="2023-01" db="EMBL/GenBank/DDBJ databases">
        <authorList>
            <person name="Petersen C."/>
        </authorList>
    </citation>
    <scope>NUCLEOTIDE SEQUENCE</scope>
    <source>
        <strain evidence="3">IBT 17514</strain>
    </source>
</reference>
<comment type="similarity">
    <text evidence="1">Belongs to the short-chain dehydrogenases/reductases (SDR) family.</text>
</comment>
<dbReference type="Gene3D" id="3.40.50.720">
    <property type="entry name" value="NAD(P)-binding Rossmann-like Domain"/>
    <property type="match status" value="1"/>
</dbReference>
<evidence type="ECO:0000256" key="1">
    <source>
        <dbReference type="ARBA" id="ARBA00006484"/>
    </source>
</evidence>
<dbReference type="Proteomes" id="UP001215712">
    <property type="component" value="Unassembled WGS sequence"/>
</dbReference>